<proteinExistence type="predicted"/>
<comment type="caution">
    <text evidence="2">The sequence shown here is derived from an EMBL/GenBank/DDBJ whole genome shotgun (WGS) entry which is preliminary data.</text>
</comment>
<dbReference type="RefSeq" id="WP_200349202.1">
    <property type="nucleotide sequence ID" value="NZ_BAABHZ010000005.1"/>
</dbReference>
<sequence>MTHNRSLNMLERSMRTDRLLALLAFGSLTAASQATTITVNNRWPGGEPPAAAIDGFAAKYLNYEGGNTGILVTPAKGATVATSIKLWTADDDSGRDPAFYQIFGTNKALTGSTFQSDDFTLVSQGMVSLPTLRSTSGKTALDESRSWTKSFANTQAYTSYLVVFPAVRGASTTLMQVGEIQLGSAAGGIFAPGDNVRGVEAERTIVHFAGPKTVVPAGEETSSFGIMFIPDTQFYARYSAPAGGNQFAVRFGSNPFEVQTEWIAKFANQLQIPMAVHLGDVVDRAGTAGEWDHASLAMKTLDDADYPYSILAGNHDVMNGGQWSNERNLASEPFRASFPLARAQQQSTFRGMSADGFNQYHIFEFQGQQFLQLALSWNADLASVAWAQQVIDTHPTLPVILSTHDYLAVDSDGVTARPSGFGDYLWENLVKKNDQIFMGIGGHNHGSAHRLKKNDFGNDVLEVVVDYQMAYQGGNGYLRLCEFDLKSNVIRSLSFSPWVPVKPEESLNEFDVAVMDDASNEYEVPMNFAQRFARFAPDFITGTINRNEPLIETVRDMTLDGYDQPAATAPVRPFDSEDYPHNGDKTLAHWRFNHGAVGSAVAFGQTIPDQSKNGLNPMSRVALANGAEAGDLVWTNDSHALSAAGGSVRFVGRTTIGSGRSHFATRTTAPLNGEFLRTGYTVEAIFKVDPEWSATTNAWMFIMGRDGKRGELPGWSGGGTESPPLQFAISNLREVQWEPTMYRANNTPYATAAWSGEIMNDTWTHVAIVNDPESKNTTMYVAGAPVLRNVNAADGIAGFPNNPWVIGAGMWNNGRGGGFFGNISEIRVSKGALASNQWLTARKNRVKGTGVRQALLGTASDDMISGNPGVDNLTGGGGADTFVFTSSRDGMDTITDFNPAEDMVNVAGLLDELNYTGRDPFTDGKLRLTDSASGAVLQFETPGRPGSYRNLVLFSGVPATQLHGKSVLIF</sequence>
<dbReference type="InterPro" id="IPR011049">
    <property type="entry name" value="Serralysin-like_metalloprot_C"/>
</dbReference>
<feature type="domain" description="Calcineurin-like phosphoesterase" evidence="1">
    <location>
        <begin position="226"/>
        <end position="445"/>
    </location>
</feature>
<dbReference type="AlphaFoldDB" id="A0A934V9W9"/>
<dbReference type="SUPFAM" id="SSF56300">
    <property type="entry name" value="Metallo-dependent phosphatases"/>
    <property type="match status" value="1"/>
</dbReference>
<keyword evidence="3" id="KW-1185">Reference proteome</keyword>
<dbReference type="InterPro" id="IPR029052">
    <property type="entry name" value="Metallo-depent_PP-like"/>
</dbReference>
<dbReference type="PANTHER" id="PTHR43143:SF5">
    <property type="entry name" value="SECRETED PROTEIN"/>
    <property type="match status" value="1"/>
</dbReference>
<dbReference type="InterPro" id="IPR004843">
    <property type="entry name" value="Calcineurin-like_PHP"/>
</dbReference>
<reference evidence="2" key="1">
    <citation type="submission" date="2021-01" db="EMBL/GenBank/DDBJ databases">
        <title>Modified the classification status of verrucomicrobia.</title>
        <authorList>
            <person name="Feng X."/>
        </authorList>
    </citation>
    <scope>NUCLEOTIDE SEQUENCE</scope>
    <source>
        <strain evidence="2">JCM 18052</strain>
    </source>
</reference>
<dbReference type="GO" id="GO:0016787">
    <property type="term" value="F:hydrolase activity"/>
    <property type="evidence" value="ECO:0007669"/>
    <property type="project" value="InterPro"/>
</dbReference>
<gene>
    <name evidence="2" type="ORF">JIN84_01265</name>
</gene>
<dbReference type="Proteomes" id="UP000600139">
    <property type="component" value="Unassembled WGS sequence"/>
</dbReference>
<dbReference type="Gene3D" id="2.150.10.10">
    <property type="entry name" value="Serralysin-like metalloprotease, C-terminal"/>
    <property type="match status" value="1"/>
</dbReference>
<dbReference type="PROSITE" id="PS00330">
    <property type="entry name" value="HEMOLYSIN_CALCIUM"/>
    <property type="match status" value="1"/>
</dbReference>
<organism evidence="2 3">
    <name type="scientific">Luteolibacter yonseiensis</name>
    <dbReference type="NCBI Taxonomy" id="1144680"/>
    <lineage>
        <taxon>Bacteria</taxon>
        <taxon>Pseudomonadati</taxon>
        <taxon>Verrucomicrobiota</taxon>
        <taxon>Verrucomicrobiia</taxon>
        <taxon>Verrucomicrobiales</taxon>
        <taxon>Verrucomicrobiaceae</taxon>
        <taxon>Luteolibacter</taxon>
    </lineage>
</organism>
<evidence type="ECO:0000313" key="2">
    <source>
        <dbReference type="EMBL" id="MBK1814236.1"/>
    </source>
</evidence>
<dbReference type="Pfam" id="PF13385">
    <property type="entry name" value="Laminin_G_3"/>
    <property type="match status" value="1"/>
</dbReference>
<dbReference type="Gene3D" id="3.60.21.10">
    <property type="match status" value="1"/>
</dbReference>
<evidence type="ECO:0000313" key="3">
    <source>
        <dbReference type="Proteomes" id="UP000600139"/>
    </source>
</evidence>
<dbReference type="EMBL" id="JAENIK010000002">
    <property type="protein sequence ID" value="MBK1814236.1"/>
    <property type="molecule type" value="Genomic_DNA"/>
</dbReference>
<dbReference type="SUPFAM" id="SSF49899">
    <property type="entry name" value="Concanavalin A-like lectins/glucanases"/>
    <property type="match status" value="1"/>
</dbReference>
<dbReference type="InterPro" id="IPR013320">
    <property type="entry name" value="ConA-like_dom_sf"/>
</dbReference>
<accession>A0A934V9W9</accession>
<protein>
    <submittedName>
        <fullName evidence="2">Metallophosphoesterase</fullName>
    </submittedName>
</protein>
<evidence type="ECO:0000259" key="1">
    <source>
        <dbReference type="Pfam" id="PF00149"/>
    </source>
</evidence>
<dbReference type="SUPFAM" id="SSF51120">
    <property type="entry name" value="beta-Roll"/>
    <property type="match status" value="1"/>
</dbReference>
<name>A0A934V9W9_9BACT</name>
<dbReference type="Pfam" id="PF00149">
    <property type="entry name" value="Metallophos"/>
    <property type="match status" value="1"/>
</dbReference>
<dbReference type="InterPro" id="IPR051918">
    <property type="entry name" value="STPP_CPPED1"/>
</dbReference>
<dbReference type="PANTHER" id="PTHR43143">
    <property type="entry name" value="METALLOPHOSPHOESTERASE, CALCINEURIN SUPERFAMILY"/>
    <property type="match status" value="1"/>
</dbReference>
<dbReference type="InterPro" id="IPR018511">
    <property type="entry name" value="Hemolysin-typ_Ca-bd_CS"/>
</dbReference>